<dbReference type="Proteomes" id="UP000293195">
    <property type="component" value="Unassembled WGS sequence"/>
</dbReference>
<reference evidence="3" key="1">
    <citation type="journal article" date="2019" name="bioRxiv">
        <title>Genomics, evolutionary history and diagnostics of the Alternaria alternata species group including apple and Asian pear pathotypes.</title>
        <authorList>
            <person name="Armitage A.D."/>
            <person name="Cockerton H.M."/>
            <person name="Sreenivasaprasad S."/>
            <person name="Woodhall J.W."/>
            <person name="Lane C.R."/>
            <person name="Harrison R.J."/>
            <person name="Clarkson J.P."/>
        </authorList>
    </citation>
    <scope>NUCLEOTIDE SEQUENCE [LARGE SCALE GENOMIC DNA]</scope>
    <source>
        <strain evidence="3">FERA 635</strain>
    </source>
</reference>
<name>A0ABY0FSZ7_9PLEO</name>
<gene>
    <name evidence="2" type="ORF">AA0119_g12717</name>
</gene>
<comment type="caution">
    <text evidence="2">The sequence shown here is derived from an EMBL/GenBank/DDBJ whole genome shotgun (WGS) entry which is preliminary data.</text>
</comment>
<evidence type="ECO:0000313" key="2">
    <source>
        <dbReference type="EMBL" id="RYN86626.1"/>
    </source>
</evidence>
<protein>
    <submittedName>
        <fullName evidence="2">Uncharacterized protein</fullName>
    </submittedName>
</protein>
<feature type="region of interest" description="Disordered" evidence="1">
    <location>
        <begin position="1"/>
        <end position="31"/>
    </location>
</feature>
<keyword evidence="3" id="KW-1185">Reference proteome</keyword>
<feature type="region of interest" description="Disordered" evidence="1">
    <location>
        <begin position="66"/>
        <end position="113"/>
    </location>
</feature>
<accession>A0ABY0FSZ7</accession>
<feature type="compositionally biased region" description="Basic residues" evidence="1">
    <location>
        <begin position="1"/>
        <end position="12"/>
    </location>
</feature>
<evidence type="ECO:0000313" key="3">
    <source>
        <dbReference type="Proteomes" id="UP000293195"/>
    </source>
</evidence>
<feature type="compositionally biased region" description="Polar residues" evidence="1">
    <location>
        <begin position="66"/>
        <end position="80"/>
    </location>
</feature>
<organism evidence="2 3">
    <name type="scientific">Alternaria tenuissima</name>
    <dbReference type="NCBI Taxonomy" id="119927"/>
    <lineage>
        <taxon>Eukaryota</taxon>
        <taxon>Fungi</taxon>
        <taxon>Dikarya</taxon>
        <taxon>Ascomycota</taxon>
        <taxon>Pezizomycotina</taxon>
        <taxon>Dothideomycetes</taxon>
        <taxon>Pleosporomycetidae</taxon>
        <taxon>Pleosporales</taxon>
        <taxon>Pleosporineae</taxon>
        <taxon>Pleosporaceae</taxon>
        <taxon>Alternaria</taxon>
        <taxon>Alternaria sect. Alternaria</taxon>
        <taxon>Alternaria alternata complex</taxon>
    </lineage>
</organism>
<feature type="compositionally biased region" description="Low complexity" evidence="1">
    <location>
        <begin position="95"/>
        <end position="113"/>
    </location>
</feature>
<sequence>MNRRRSSRHKTPRSYTPFTCNMSHSASEPTTKASIVVNLVEDDESTDGDTPRASMAPNSPFHVATTATEEQSAVTSSMSQVRHAPLPTGDVSNELLPSTSATPSSLVSTPTATRKTASVATMQSELLRLGPPPPAPHRRFLRKRREALFRQVLKDSIVSAKTTESITLRTTVSEEVKTGLQGLLTIEEKDPRHTLTIIRSKSRSYWSKVHQEVHHNSLELNQLYTLRDIERTLFFWANHQHVMSYGEIAYELCLPLGVLSSWILRYVERI</sequence>
<evidence type="ECO:0000256" key="1">
    <source>
        <dbReference type="SAM" id="MobiDB-lite"/>
    </source>
</evidence>
<feature type="compositionally biased region" description="Polar residues" evidence="1">
    <location>
        <begin position="13"/>
        <end position="31"/>
    </location>
</feature>
<proteinExistence type="predicted"/>
<dbReference type="EMBL" id="PDXF01000133">
    <property type="protein sequence ID" value="RYN86626.1"/>
    <property type="molecule type" value="Genomic_DNA"/>
</dbReference>